<organism evidence="1 2">
    <name type="scientific">Ureaplasma urealyticum</name>
    <name type="common">Ureaplasma urealyticum biotype 2</name>
    <dbReference type="NCBI Taxonomy" id="2130"/>
    <lineage>
        <taxon>Bacteria</taxon>
        <taxon>Bacillati</taxon>
        <taxon>Mycoplasmatota</taxon>
        <taxon>Mycoplasmoidales</taxon>
        <taxon>Mycoplasmoidaceae</taxon>
        <taxon>Ureaplasma</taxon>
    </lineage>
</organism>
<sequence length="147" mass="17557">MMKRNELKQLQELQLKINDFYTLVMTTKNLDLCNLSALLEFLDINWGVWVNLSTQRDEFNKKRYEYITKANYGLRMALNELLGRNASYDKEINNQGLRKFRTQEYFKRLDFELANEQKSTDIEDTTITFEKVDDNNKLTIKKLINVI</sequence>
<gene>
    <name evidence="1" type="ORF">FJM05_01895</name>
</gene>
<dbReference type="RefSeq" id="WP_042467585.1">
    <property type="nucleotide sequence ID" value="NZ_CP041200.1"/>
</dbReference>
<name>A0AAP9ACJ2_UREUR</name>
<accession>A0AAP9ACJ2</accession>
<dbReference type="AlphaFoldDB" id="A0AAP9ACJ2"/>
<dbReference type="Proteomes" id="UP000318231">
    <property type="component" value="Chromosome"/>
</dbReference>
<evidence type="ECO:0000313" key="2">
    <source>
        <dbReference type="Proteomes" id="UP000318231"/>
    </source>
</evidence>
<protein>
    <submittedName>
        <fullName evidence="1">Uncharacterized protein</fullName>
    </submittedName>
</protein>
<dbReference type="EMBL" id="CP041200">
    <property type="protein sequence ID" value="QDI64942.1"/>
    <property type="molecule type" value="Genomic_DNA"/>
</dbReference>
<proteinExistence type="predicted"/>
<reference evidence="1 2" key="1">
    <citation type="submission" date="2019-07" db="EMBL/GenBank/DDBJ databases">
        <title>Comparative genomics of three clinical Ureaplasma species: analysis of their core genomes and virulence factors.</title>
        <authorList>
            <person name="Yang T."/>
            <person name="Zhang Y."/>
            <person name="Li X."/>
            <person name="Kong Y."/>
            <person name="Yu H."/>
            <person name="Ruan Z."/>
            <person name="Xie X."/>
            <person name="Zhang J."/>
        </authorList>
    </citation>
    <scope>NUCLEOTIDE SEQUENCE [LARGE SCALE GENOMIC DNA]</scope>
    <source>
        <strain evidence="1 2">132</strain>
    </source>
</reference>
<evidence type="ECO:0000313" key="1">
    <source>
        <dbReference type="EMBL" id="QDI64942.1"/>
    </source>
</evidence>